<keyword evidence="1" id="KW-0472">Membrane</keyword>
<gene>
    <name evidence="2" type="ORF">CYD53_105205</name>
</gene>
<evidence type="ECO:0000313" key="2">
    <source>
        <dbReference type="EMBL" id="POR52540.1"/>
    </source>
</evidence>
<sequence>MAEPSSPETSPRSRRVMIVFCLAIILLGLLLRRFGPGLGLPFGVVKYGGSLLWGTMVYALLAVIAVRRPAAQLAALAALIALSVELFRLWHTPWLDAFRLTTPGALLLGRVFSPWNLVAYGAGIGLGWGVDRLLRQEGASCPRDARSGNASR</sequence>
<keyword evidence="1" id="KW-1133">Transmembrane helix</keyword>
<proteinExistence type="predicted"/>
<feature type="transmembrane region" description="Helical" evidence="1">
    <location>
        <begin position="16"/>
        <end position="35"/>
    </location>
</feature>
<organism evidence="2 3">
    <name type="scientific">Bosea psychrotolerans</name>
    <dbReference type="NCBI Taxonomy" id="1871628"/>
    <lineage>
        <taxon>Bacteria</taxon>
        <taxon>Pseudomonadati</taxon>
        <taxon>Pseudomonadota</taxon>
        <taxon>Alphaproteobacteria</taxon>
        <taxon>Hyphomicrobiales</taxon>
        <taxon>Boseaceae</taxon>
        <taxon>Bosea</taxon>
    </lineage>
</organism>
<dbReference type="InterPro" id="IPR021257">
    <property type="entry name" value="DUF2809"/>
</dbReference>
<dbReference type="RefSeq" id="WP_103718158.1">
    <property type="nucleotide sequence ID" value="NZ_PQFZ01000005.1"/>
</dbReference>
<feature type="transmembrane region" description="Helical" evidence="1">
    <location>
        <begin position="111"/>
        <end position="130"/>
    </location>
</feature>
<keyword evidence="3" id="KW-1185">Reference proteome</keyword>
<comment type="caution">
    <text evidence="2">The sequence shown here is derived from an EMBL/GenBank/DDBJ whole genome shotgun (WGS) entry which is preliminary data.</text>
</comment>
<dbReference type="Pfam" id="PF10990">
    <property type="entry name" value="DUF2809"/>
    <property type="match status" value="1"/>
</dbReference>
<feature type="transmembrane region" description="Helical" evidence="1">
    <location>
        <begin position="47"/>
        <end position="66"/>
    </location>
</feature>
<feature type="transmembrane region" description="Helical" evidence="1">
    <location>
        <begin position="73"/>
        <end position="91"/>
    </location>
</feature>
<dbReference type="OrthoDB" id="5360192at2"/>
<dbReference type="AlphaFoldDB" id="A0A2S4MCQ6"/>
<reference evidence="2 3" key="1">
    <citation type="submission" date="2018-01" db="EMBL/GenBank/DDBJ databases">
        <title>Genomic Encyclopedia of Type Strains, Phase III (KMG-III): the genomes of soil and plant-associated and newly described type strains.</title>
        <authorList>
            <person name="Whitman W."/>
        </authorList>
    </citation>
    <scope>NUCLEOTIDE SEQUENCE [LARGE SCALE GENOMIC DNA]</scope>
    <source>
        <strain evidence="2 3">1131</strain>
    </source>
</reference>
<evidence type="ECO:0000313" key="3">
    <source>
        <dbReference type="Proteomes" id="UP000236919"/>
    </source>
</evidence>
<evidence type="ECO:0000256" key="1">
    <source>
        <dbReference type="SAM" id="Phobius"/>
    </source>
</evidence>
<protein>
    <submittedName>
        <fullName evidence="2">Uncharacterized protein DUF2809</fullName>
    </submittedName>
</protein>
<dbReference type="Proteomes" id="UP000236919">
    <property type="component" value="Unassembled WGS sequence"/>
</dbReference>
<name>A0A2S4MCQ6_9HYPH</name>
<dbReference type="EMBL" id="PQFZ01000005">
    <property type="protein sequence ID" value="POR52540.1"/>
    <property type="molecule type" value="Genomic_DNA"/>
</dbReference>
<accession>A0A2S4MCQ6</accession>
<keyword evidence="1" id="KW-0812">Transmembrane</keyword>